<dbReference type="Pfam" id="PF00440">
    <property type="entry name" value="TetR_N"/>
    <property type="match status" value="1"/>
</dbReference>
<feature type="domain" description="HTH tetR-type" evidence="3">
    <location>
        <begin position="7"/>
        <end position="67"/>
    </location>
</feature>
<dbReference type="AlphaFoldDB" id="A0A266Q5X0"/>
<proteinExistence type="predicted"/>
<evidence type="ECO:0000313" key="5">
    <source>
        <dbReference type="Proteomes" id="UP000216101"/>
    </source>
</evidence>
<keyword evidence="5" id="KW-1185">Reference proteome</keyword>
<dbReference type="PROSITE" id="PS50977">
    <property type="entry name" value="HTH_TETR_2"/>
    <property type="match status" value="1"/>
</dbReference>
<organism evidence="4 5">
    <name type="scientific">Cellvibrio mixtus</name>
    <dbReference type="NCBI Taxonomy" id="39650"/>
    <lineage>
        <taxon>Bacteria</taxon>
        <taxon>Pseudomonadati</taxon>
        <taxon>Pseudomonadota</taxon>
        <taxon>Gammaproteobacteria</taxon>
        <taxon>Cellvibrionales</taxon>
        <taxon>Cellvibrionaceae</taxon>
        <taxon>Cellvibrio</taxon>
    </lineage>
</organism>
<dbReference type="GO" id="GO:0003700">
    <property type="term" value="F:DNA-binding transcription factor activity"/>
    <property type="evidence" value="ECO:0007669"/>
    <property type="project" value="TreeGrafter"/>
</dbReference>
<dbReference type="GO" id="GO:0000976">
    <property type="term" value="F:transcription cis-regulatory region binding"/>
    <property type="evidence" value="ECO:0007669"/>
    <property type="project" value="TreeGrafter"/>
</dbReference>
<dbReference type="Gene3D" id="1.10.357.10">
    <property type="entry name" value="Tetracycline Repressor, domain 2"/>
    <property type="match status" value="1"/>
</dbReference>
<dbReference type="InterPro" id="IPR009057">
    <property type="entry name" value="Homeodomain-like_sf"/>
</dbReference>
<evidence type="ECO:0000259" key="3">
    <source>
        <dbReference type="PROSITE" id="PS50977"/>
    </source>
</evidence>
<evidence type="ECO:0000256" key="2">
    <source>
        <dbReference type="PROSITE-ProRule" id="PRU00335"/>
    </source>
</evidence>
<protein>
    <recommendedName>
        <fullName evidence="3">HTH tetR-type domain-containing protein</fullName>
    </recommendedName>
</protein>
<evidence type="ECO:0000256" key="1">
    <source>
        <dbReference type="ARBA" id="ARBA00023125"/>
    </source>
</evidence>
<feature type="DNA-binding region" description="H-T-H motif" evidence="2">
    <location>
        <begin position="30"/>
        <end position="49"/>
    </location>
</feature>
<dbReference type="Pfam" id="PF22604">
    <property type="entry name" value="TetR_HI_0893_C"/>
    <property type="match status" value="1"/>
</dbReference>
<gene>
    <name evidence="4" type="ORF">CBP51_16530</name>
</gene>
<dbReference type="PRINTS" id="PR00455">
    <property type="entry name" value="HTHTETR"/>
</dbReference>
<dbReference type="SUPFAM" id="SSF46689">
    <property type="entry name" value="Homeodomain-like"/>
    <property type="match status" value="1"/>
</dbReference>
<keyword evidence="1 2" id="KW-0238">DNA-binding</keyword>
<reference evidence="5" key="1">
    <citation type="submission" date="2017-05" db="EMBL/GenBank/DDBJ databases">
        <authorList>
            <person name="Barney B.M."/>
        </authorList>
    </citation>
    <scope>NUCLEOTIDE SEQUENCE [LARGE SCALE GENOMIC DNA]</scope>
    <source>
        <strain evidence="5">PSBB022</strain>
    </source>
</reference>
<accession>A0A266Q5X0</accession>
<dbReference type="InterPro" id="IPR054422">
    <property type="entry name" value="TetR-like_HI_0893_C"/>
</dbReference>
<sequence>MSSAITQNKREVILEATLALLASRGFHGFSIRDVAKEAGVATGTVYLYFEDREDLIKNLHSQIIETVSQEVFVTVGQEESLYQQFQGMCRRFWGLFQQQPEMILSKGQFDHLPADSLRSRHEEAKVVLAPLFTFFIRGREQQVLKDFPDEILFSLAFEPYFEIARKSLQGFVRVDDQMLEQIISASWDAIAKKPVG</sequence>
<dbReference type="PANTHER" id="PTHR30055">
    <property type="entry name" value="HTH-TYPE TRANSCRIPTIONAL REGULATOR RUTR"/>
    <property type="match status" value="1"/>
</dbReference>
<dbReference type="InterPro" id="IPR050109">
    <property type="entry name" value="HTH-type_TetR-like_transc_reg"/>
</dbReference>
<evidence type="ECO:0000313" key="4">
    <source>
        <dbReference type="EMBL" id="OZY84771.1"/>
    </source>
</evidence>
<name>A0A266Q5X0_9GAMM</name>
<dbReference type="RefSeq" id="WP_078042571.1">
    <property type="nucleotide sequence ID" value="NZ_NHNI01000002.1"/>
</dbReference>
<dbReference type="Proteomes" id="UP000216101">
    <property type="component" value="Unassembled WGS sequence"/>
</dbReference>
<dbReference type="EMBL" id="NHNI01000002">
    <property type="protein sequence ID" value="OZY84771.1"/>
    <property type="molecule type" value="Genomic_DNA"/>
</dbReference>
<dbReference type="InterPro" id="IPR001647">
    <property type="entry name" value="HTH_TetR"/>
</dbReference>
<dbReference type="PANTHER" id="PTHR30055:SF207">
    <property type="entry name" value="HTH-TYPE TRANSCRIPTIONAL REPRESSOR FATR"/>
    <property type="match status" value="1"/>
</dbReference>
<comment type="caution">
    <text evidence="4">The sequence shown here is derived from an EMBL/GenBank/DDBJ whole genome shotgun (WGS) entry which is preliminary data.</text>
</comment>